<comment type="caution">
    <text evidence="1">The sequence shown here is derived from an EMBL/GenBank/DDBJ whole genome shotgun (WGS) entry which is preliminary data.</text>
</comment>
<name>A0ACB8JCI5_CITSI</name>
<dbReference type="Proteomes" id="UP000829398">
    <property type="component" value="Chromosome 7"/>
</dbReference>
<proteinExistence type="predicted"/>
<evidence type="ECO:0000313" key="2">
    <source>
        <dbReference type="Proteomes" id="UP000829398"/>
    </source>
</evidence>
<sequence>MKGCSAMESTSCIKFSLMSLIWIIVLMNEMHGYRACLETERTALLEIKSFFVSISDIGYDDKILPSWVGEDDGMPSDCCDDWEGVMCNATTRRVMQLSLNETTKFNYPFNSIFVYEGPPTLLLNMSLFHPFEELQRLDLFRNRFTGIYKKRAYDSFGSLKQLKMLNLEENFFNDSILPYLNTLTSLTTLNLGYNKIEGSRTKQGLANLRYLQVLDLSANHNITSGSLTRLGLANLTNLQVLDLSYNQNLTMLAHGGFVDLPNLKELTLRYCGITTTQGLVNLTNLQVLDLSDNQNLTTLGLANLTNLQVLDLSYNQNLTTLGLADLPNLKALDLRYCGITTIQGLANLTNLQVLDLSNNRNLTTLGFADLPNLKALDLRYCGLTTIQGLCELKNLFELNLKGNNVEGHLPNCLKYLSHLKVFDISQNQLSGSLSSTITSLTSLEYLDLSYNNFEGPCPLSLLAHHSKLEVLVLSSTILVKTENFLPTFQLKELGLANCSLNVVPTFLLHQYDLKYLDLSHNNLVGDFLSWVLQNNTKLEVLFLTNNSFTGNLQLPNTKHDFLHHLDASSNNFIGTLPQDMGTVLQKLLFLNISNNHFEGNIPSSVGEMKELIILHLSKNNFSGELSASFLTGCISLWFLDLSDNNFYGQIFSKYMNLTQLGFLYLENNKFSGKIEEGLLNSPYLQQLDISNNILSGHIPRWIGNFSSFEFLLMANNCLEGNIPVQLLNHRTLELLSVSENYLSGSMTSSFNLSSLKHLYAKKNALSGPIPDMLFRSSELMTLDLRDNGFFGRIPCQINDRSNLRVLLLRGNNLEGQIPNQMCQLRRLGMMDLSHNRFNGSIPSCFTNMLQWTIGNVDLFGDELLTVPGLYFGTIGTYYNSTLDLSVSKGDEYTSPQLVKVEFMTKNRYELYNGSNLNYMVGLDLSCNELTGNVPSEIGDLQKIRGLNLSHNCLSGSMPRSFSNLKMIESLDLSNNRLSGQIPAQLIELNFLSNFNVSYNNLSGLIPDKGQYSTFDENSYRGNLYLCGPTINKSCNSAEEIPAIKSKGREDKDDSAIDMILSPTFMLSTVARTTGVRIALLSLTRPAFTKNGSETPVVLPARCPPFSVYPSSLFFRIVAALHGTLTATLWANVGSRVFRNGSGKSATTVILWDRVPAFSGDGYQLSICLWSCSSGENHSFGGVGVPEGVGDGEGSSAGPSGPAKKMNLGHRVEADSYPIDFIACATTPTDLFKLRNLYNIPNEVLLVIPGKGDVPSRPPKGYVTMHLESFRLGARLPLQRYFAKILGDMHLAPGQLHPNGWRVLSAMFVLWERCGLEEHSLVEAKHLYQLRSSPREAGWYYFMFSSAKRKPITGFPSSCKNWKNKFFFAGGNWCPAVRPLESWGLIEGLEDRPLLQVETALVNASTCQDLLSPTNLVDSGLVDIAAGMDNKILSAMSRKRGRAPSSSSNPPPPPKKTSVGPSKALVPTLPPPPPRKSGGERASDKSPEVSIQSGDRSSPLPSRDQGDYLSPYKKDYRKSVGPKMVKDIESMDLSELAGYVQRVSFRLATLVSCYKNGCTRLERRLQADNQELKKKAYSADRSKEKLAELNKHVTDLEEKVVVAESNTSKLEGELSDLKSDLQATQSERDTLRTALEGEIKSLSEQLAEEKGKSADVDDRLDAEYDSERYMAEVGQADKERGEQDQVEAPLDGVQEGEAGGRTFEVGQGSVPPPPGIADLPPPEMADPSAAGAKQTLTCLSGIFVELAAGLSLTEQKQALTCLSRIFVELAVGLSLTEQKQTLTCLSRIFVELAAGLLLTEQKQTLTCLSRIFVELAAGLSLTEQKQELTCLSRIFVELAAGLSLTEQKQALTCLSRIFVELAAGLSLTEQK</sequence>
<accession>A0ACB8JCI5</accession>
<evidence type="ECO:0000313" key="1">
    <source>
        <dbReference type="EMBL" id="KAH9715424.1"/>
    </source>
</evidence>
<organism evidence="1 2">
    <name type="scientific">Citrus sinensis</name>
    <name type="common">Sweet orange</name>
    <name type="synonym">Citrus aurantium var. sinensis</name>
    <dbReference type="NCBI Taxonomy" id="2711"/>
    <lineage>
        <taxon>Eukaryota</taxon>
        <taxon>Viridiplantae</taxon>
        <taxon>Streptophyta</taxon>
        <taxon>Embryophyta</taxon>
        <taxon>Tracheophyta</taxon>
        <taxon>Spermatophyta</taxon>
        <taxon>Magnoliopsida</taxon>
        <taxon>eudicotyledons</taxon>
        <taxon>Gunneridae</taxon>
        <taxon>Pentapetalae</taxon>
        <taxon>rosids</taxon>
        <taxon>malvids</taxon>
        <taxon>Sapindales</taxon>
        <taxon>Rutaceae</taxon>
        <taxon>Aurantioideae</taxon>
        <taxon>Citrus</taxon>
    </lineage>
</organism>
<dbReference type="EMBL" id="CM039176">
    <property type="protein sequence ID" value="KAH9715424.1"/>
    <property type="molecule type" value="Genomic_DNA"/>
</dbReference>
<keyword evidence="2" id="KW-1185">Reference proteome</keyword>
<gene>
    <name evidence="1" type="ORF">KPL71_021048</name>
</gene>
<reference evidence="2" key="1">
    <citation type="journal article" date="2023" name="Hortic. Res.">
        <title>A chromosome-level phased genome enabling allele-level studies in sweet orange: a case study on citrus Huanglongbing tolerance.</title>
        <authorList>
            <person name="Wu B."/>
            <person name="Yu Q."/>
            <person name="Deng Z."/>
            <person name="Duan Y."/>
            <person name="Luo F."/>
            <person name="Gmitter F. Jr."/>
        </authorList>
    </citation>
    <scope>NUCLEOTIDE SEQUENCE [LARGE SCALE GENOMIC DNA]</scope>
    <source>
        <strain evidence="2">cv. Valencia</strain>
    </source>
</reference>
<protein>
    <submittedName>
        <fullName evidence="1">Receptor-like protein 1</fullName>
    </submittedName>
</protein>